<dbReference type="InterPro" id="IPR001818">
    <property type="entry name" value="Pept_M10_metallopeptidase"/>
</dbReference>
<evidence type="ECO:0000256" key="5">
    <source>
        <dbReference type="SAM" id="MobiDB-lite"/>
    </source>
</evidence>
<dbReference type="OrthoDB" id="291680at2"/>
<dbReference type="Pfam" id="PF00413">
    <property type="entry name" value="Peptidase_M10"/>
    <property type="match status" value="1"/>
</dbReference>
<dbReference type="Proteomes" id="UP000317977">
    <property type="component" value="Unassembled WGS sequence"/>
</dbReference>
<keyword evidence="2" id="KW-0479">Metal-binding</keyword>
<keyword evidence="3" id="KW-0378">Hydrolase</keyword>
<reference evidence="7 8" key="1">
    <citation type="submission" date="2019-02" db="EMBL/GenBank/DDBJ databases">
        <title>Deep-cultivation of Planctomycetes and their phenomic and genomic characterization uncovers novel biology.</title>
        <authorList>
            <person name="Wiegand S."/>
            <person name="Jogler M."/>
            <person name="Boedeker C."/>
            <person name="Pinto D."/>
            <person name="Vollmers J."/>
            <person name="Rivas-Marin E."/>
            <person name="Kohn T."/>
            <person name="Peeters S.H."/>
            <person name="Heuer A."/>
            <person name="Rast P."/>
            <person name="Oberbeckmann S."/>
            <person name="Bunk B."/>
            <person name="Jeske O."/>
            <person name="Meyerdierks A."/>
            <person name="Storesund J.E."/>
            <person name="Kallscheuer N."/>
            <person name="Luecker S."/>
            <person name="Lage O.M."/>
            <person name="Pohl T."/>
            <person name="Merkel B.J."/>
            <person name="Hornburger P."/>
            <person name="Mueller R.-W."/>
            <person name="Bruemmer F."/>
            <person name="Labrenz M."/>
            <person name="Spormann A.M."/>
            <person name="Op Den Camp H."/>
            <person name="Overmann J."/>
            <person name="Amann R."/>
            <person name="Jetten M.S.M."/>
            <person name="Mascher T."/>
            <person name="Medema M.H."/>
            <person name="Devos D.P."/>
            <person name="Kaster A.-K."/>
            <person name="Ovreas L."/>
            <person name="Rohde M."/>
            <person name="Galperin M.Y."/>
            <person name="Jogler C."/>
        </authorList>
    </citation>
    <scope>NUCLEOTIDE SEQUENCE [LARGE SCALE GENOMIC DNA]</scope>
    <source>
        <strain evidence="7 8">Poly59</strain>
    </source>
</reference>
<dbReference type="GO" id="GO:0004222">
    <property type="term" value="F:metalloendopeptidase activity"/>
    <property type="evidence" value="ECO:0007669"/>
    <property type="project" value="InterPro"/>
</dbReference>
<dbReference type="Gene3D" id="2.60.120.380">
    <property type="match status" value="2"/>
</dbReference>
<keyword evidence="1" id="KW-0645">Protease</keyword>
<dbReference type="InterPro" id="IPR021190">
    <property type="entry name" value="Pept_M10A"/>
</dbReference>
<name>A0A5C6EGU1_9BACT</name>
<dbReference type="Gene3D" id="3.40.390.10">
    <property type="entry name" value="Collagenase (Catalytic Domain)"/>
    <property type="match status" value="1"/>
</dbReference>
<proteinExistence type="predicted"/>
<comment type="caution">
    <text evidence="7">The sequence shown here is derived from an EMBL/GenBank/DDBJ whole genome shotgun (WGS) entry which is preliminary data.</text>
</comment>
<sequence>MPHQRKRTRSARPRSVRPRSARSLGVEQLESRRLLASDFGDEPLYYEGFPNSPQQTDELVYGPNFPNVQTYRANGRFTATATDGGGFTFGDPITLTWGFVNDGTTLPGGFVSGEVTSPSNLISFLGDIYGVSTNDTNYQDEPWFPLIQSVFDRWGELSSITYVYEPNDDGATFPSTPGSLGVRADIRIGGHTLDGNSNVLAYNVSPNFGDMVIDTDDSVYNNISTNSRRLRTIVAHEHGHGLGLNHVESNNAAFLLEPFLNVAFDGPQLDDIYGVQSLYGDALEPNDSIAEATSLGVIAVGSSVSLGSDANDTVVDISDTDFLTVDRQTDTDLFAFTTEAAADVTVTLTPVGPTYNEGPQGGSQSAYNLQTRGDLTLELLDASGVVISTSNVAGLGGTESINLVLPQSGTYHAAVTSDSTFAQFYELSINVEATPAVNIASNFGGTNLREGGSAESYQIFLGTTPEGAVEVTATADDQLEISLDAVLFSTSLNLTLADTTPVTVFVRALDDNVSEGVHTGTIEHQITATMDGTDYPLSRTIASLQPSIDDNELGNWLSAEPLAGQVFETIGNEGSLDDANDVRYFNFELLEGETLAVRAEPDSNETLVLEWVGVSAAATAASPGSPVILTSQVAPATGSYQLKVTASGATQFTMDAWRNTILEKLNGDTSPLSPLPLVAGLGLIDGTASNASIYGIIGNSDAVPGTTIELVQRNAPTEFVDLTQLPASNSFMLNNNSTLSTSISVGNDVFPAGTWKMHDNGSLTPTTGFTIPLLQDNTSIPNSGIVTAMMPFWDELDASLIYYDEILIDGIPAFVAQWQDRPHRSFGGAVTFQVQVFDDGPVLAKYAYKDVSFGNVAVDGGASATVGFQANGTTAVALSTNSPSLSDGDVVDVQFALEPDVDVYSIDWTGKAGTKVDLILDGLGSESYAAEELQIIGPDGSTVLATAVNDAVASGVATDHDLAILGFVVPTDGVYFVRLSAALQSEYAMTVAESTVIDTEPNEGPAALRTIPSEGHVIGSLDANSDVQDRYSVSLAAGETLLVRTATPLDQFASVNNTLDPGLTIIAPDQVTVVAEDADSVDGKNAEVVFTAGSAGVYTVATQAASGAGDYQLAVAIVDEVTVDLPIGTSNDVTVKLNGTDVEVLDNHNGGAVLATAPLSSSLSLTINGGNLDDVVTIDYSDGFFRFPSGISFADPAGTDRLIIKGTGGSLATYQSTGNTLGNASVLIQEGSLQSTITFTGVEPLDVTEMSAFDADGTLNVGIDTLTIGSTTASLGAIALLGITESAGTIVASNGLLVANGESVTGFGTIDTPNDIAFQVLINGSIDGASSTRPITLPGYIQGVGSLNHVSVTGTYSPGASAAQVINGSVSYAAGSDLVLEIGGTTPGSSGFDQIVHTGTASLAGNLKVELINSFAPAIGDSFTIITSTDGIGGTFAVETLPALSAGLGWDVSYSTNSVRLDVIGIDETPPTITDVKIASSSWSPTFKSFVDPIDSDGLPLPGADQLKNLTWSNLDTIIVEFSENVQQSDGSDINLGNLSLAGVNILDYEAFPGLIAVYTDGGGAGPFKLTLQLDSAAVFDAEKLLLTINDTVQDASGNLLDGEWTNSVSMVSGDATAGGDFAFRIDVLPGDTTGDDFLLGNDTDTVAMVQFTFAGGPSYDPFTDINGDGFLLGDDTDTVASVQFSFLPFGNPVAPPEAPSPSPLLASTSSSLRLLSEEGSDESWANSVDATLNELF</sequence>
<dbReference type="PRINTS" id="PR00138">
    <property type="entry name" value="MATRIXIN"/>
</dbReference>
<protein>
    <submittedName>
        <fullName evidence="7">Matrixin</fullName>
    </submittedName>
</protein>
<accession>A0A5C6EGU1</accession>
<evidence type="ECO:0000256" key="1">
    <source>
        <dbReference type="ARBA" id="ARBA00022670"/>
    </source>
</evidence>
<keyword evidence="8" id="KW-1185">Reference proteome</keyword>
<dbReference type="GO" id="GO:0008270">
    <property type="term" value="F:zinc ion binding"/>
    <property type="evidence" value="ECO:0007669"/>
    <property type="project" value="InterPro"/>
</dbReference>
<dbReference type="GO" id="GO:0031012">
    <property type="term" value="C:extracellular matrix"/>
    <property type="evidence" value="ECO:0007669"/>
    <property type="project" value="InterPro"/>
</dbReference>
<dbReference type="EMBL" id="SJPX01000005">
    <property type="protein sequence ID" value="TWU47694.1"/>
    <property type="molecule type" value="Genomic_DNA"/>
</dbReference>
<evidence type="ECO:0000259" key="6">
    <source>
        <dbReference type="Pfam" id="PF00413"/>
    </source>
</evidence>
<evidence type="ECO:0000313" key="8">
    <source>
        <dbReference type="Proteomes" id="UP000317977"/>
    </source>
</evidence>
<keyword evidence="4" id="KW-0862">Zinc</keyword>
<dbReference type="RefSeq" id="WP_146536171.1">
    <property type="nucleotide sequence ID" value="NZ_SJPX01000005.1"/>
</dbReference>
<feature type="domain" description="Peptidase M10 metallopeptidase" evidence="6">
    <location>
        <begin position="189"/>
        <end position="280"/>
    </location>
</feature>
<gene>
    <name evidence="7" type="ORF">Poly59_45350</name>
</gene>
<dbReference type="GO" id="GO:0006508">
    <property type="term" value="P:proteolysis"/>
    <property type="evidence" value="ECO:0007669"/>
    <property type="project" value="UniProtKB-KW"/>
</dbReference>
<evidence type="ECO:0000313" key="7">
    <source>
        <dbReference type="EMBL" id="TWU47694.1"/>
    </source>
</evidence>
<dbReference type="SUPFAM" id="SSF55486">
    <property type="entry name" value="Metalloproteases ('zincins'), catalytic domain"/>
    <property type="match status" value="1"/>
</dbReference>
<dbReference type="InterPro" id="IPR024079">
    <property type="entry name" value="MetalloPept_cat_dom_sf"/>
</dbReference>
<organism evidence="7 8">
    <name type="scientific">Rubripirellula reticaptiva</name>
    <dbReference type="NCBI Taxonomy" id="2528013"/>
    <lineage>
        <taxon>Bacteria</taxon>
        <taxon>Pseudomonadati</taxon>
        <taxon>Planctomycetota</taxon>
        <taxon>Planctomycetia</taxon>
        <taxon>Pirellulales</taxon>
        <taxon>Pirellulaceae</taxon>
        <taxon>Rubripirellula</taxon>
    </lineage>
</organism>
<evidence type="ECO:0000256" key="2">
    <source>
        <dbReference type="ARBA" id="ARBA00022723"/>
    </source>
</evidence>
<feature type="region of interest" description="Disordered" evidence="5">
    <location>
        <begin position="1"/>
        <end position="25"/>
    </location>
</feature>
<evidence type="ECO:0000256" key="3">
    <source>
        <dbReference type="ARBA" id="ARBA00022801"/>
    </source>
</evidence>
<evidence type="ECO:0000256" key="4">
    <source>
        <dbReference type="ARBA" id="ARBA00022833"/>
    </source>
</evidence>
<feature type="compositionally biased region" description="Basic residues" evidence="5">
    <location>
        <begin position="1"/>
        <end position="20"/>
    </location>
</feature>